<gene>
    <name evidence="4" type="primary">LOC113399653</name>
</gene>
<feature type="chain" id="PRO_5034496684" evidence="2">
    <location>
        <begin position="19"/>
        <end position="759"/>
    </location>
</feature>
<organism evidence="3 4">
    <name type="scientific">Vanessa tameamea</name>
    <name type="common">Kamehameha butterfly</name>
    <dbReference type="NCBI Taxonomy" id="334116"/>
    <lineage>
        <taxon>Eukaryota</taxon>
        <taxon>Metazoa</taxon>
        <taxon>Ecdysozoa</taxon>
        <taxon>Arthropoda</taxon>
        <taxon>Hexapoda</taxon>
        <taxon>Insecta</taxon>
        <taxon>Pterygota</taxon>
        <taxon>Neoptera</taxon>
        <taxon>Endopterygota</taxon>
        <taxon>Lepidoptera</taxon>
        <taxon>Glossata</taxon>
        <taxon>Ditrysia</taxon>
        <taxon>Papilionoidea</taxon>
        <taxon>Nymphalidae</taxon>
        <taxon>Nymphalinae</taxon>
        <taxon>Vanessa</taxon>
    </lineage>
</organism>
<keyword evidence="2" id="KW-0732">Signal</keyword>
<name>A0A8B8IEK5_VANTA</name>
<evidence type="ECO:0000313" key="4">
    <source>
        <dbReference type="RefSeq" id="XP_026494616.1"/>
    </source>
</evidence>
<feature type="region of interest" description="Disordered" evidence="1">
    <location>
        <begin position="151"/>
        <end position="172"/>
    </location>
</feature>
<feature type="region of interest" description="Disordered" evidence="1">
    <location>
        <begin position="714"/>
        <end position="759"/>
    </location>
</feature>
<proteinExistence type="predicted"/>
<protein>
    <submittedName>
        <fullName evidence="4">Uncharacterized protein LOC113399653</fullName>
    </submittedName>
</protein>
<dbReference type="RefSeq" id="XP_026494616.1">
    <property type="nucleotide sequence ID" value="XM_026638831.2"/>
</dbReference>
<feature type="compositionally biased region" description="Basic and acidic residues" evidence="1">
    <location>
        <begin position="748"/>
        <end position="759"/>
    </location>
</feature>
<evidence type="ECO:0000256" key="1">
    <source>
        <dbReference type="SAM" id="MobiDB-lite"/>
    </source>
</evidence>
<dbReference type="OrthoDB" id="6611181at2759"/>
<evidence type="ECO:0000313" key="3">
    <source>
        <dbReference type="Proteomes" id="UP001652626"/>
    </source>
</evidence>
<feature type="compositionally biased region" description="Basic and acidic residues" evidence="1">
    <location>
        <begin position="63"/>
        <end position="77"/>
    </location>
</feature>
<dbReference type="Proteomes" id="UP001652626">
    <property type="component" value="Chromosome 15"/>
</dbReference>
<feature type="signal peptide" evidence="2">
    <location>
        <begin position="1"/>
        <end position="18"/>
    </location>
</feature>
<dbReference type="OMA" id="GKFMIYP"/>
<keyword evidence="3" id="KW-1185">Reference proteome</keyword>
<evidence type="ECO:0000256" key="2">
    <source>
        <dbReference type="SAM" id="SignalP"/>
    </source>
</evidence>
<dbReference type="AlphaFoldDB" id="A0A8B8IEK5"/>
<sequence length="759" mass="85871">MRWFSVVFFCLALTAAIAAPDPKKFKNESNVKDKKAEALTNDEKNFLREVEEKFGVKSDVPVESEKKEPETKVEGNNKENSSSQQKPPFPAVIAIEIVNDTDSKSKGKRTIDANLGYGYKTNNGYSYTYFGKSNQDKGKFMIYPYSQEDLPANQNSHDSKYSSLSSSKYSSSSTNVEIQPSQAYELVPLKDEQTSYEYKKPAVEFKDNYEKTLETPSIGYSSGKAAQTLYTTYNGQEFSGLSGQFPTVMPNYFINPTQLLNNPYYQNAGLTQDHLRNQNSYLNQNKGIVPVLVLRVPSSYLKNPTAELYPDLPKNYPLSQHLNSVNLQELVNQYFKKNGFSSAPQIMSYQSQSVSAPETRPQHYSNPYVKPTYTQADYSGIQYSAVKPVMARYPLTYTQQKYLVSQPQSLYQSSVSQQHYQRQQQPQQQYEYEYRYVPQTEVKMRSYYIQPQYQQNPQSGSISNEYDQSVSQQKPNSDDSSASIEYGTPQYSSSQQAEEASVEYDTQNAAQVSVQPDVSQYVSANSESNGYDLTQQNVDYSKQSGSSGYDTASLPAYSTSPEYYSTQTGQKNSVSILPSKLIHTEQYQDNTGSSAPQQYVYQNEKVEDSKTYVLSENYPSKDHTIATVLPYSYNSNSKPSQSSIQTVSYVTPMPSAKYQSQFNVMVPQTVLKNPNNEKVSYVNSQSLHYLQAGQYTDSNSESDYTVSSQYVQPIASKPSYPRNYHAHPKRMVKTPMKTEASSKIPSRKTNERSEKKKSS</sequence>
<feature type="region of interest" description="Disordered" evidence="1">
    <location>
        <begin position="58"/>
        <end position="89"/>
    </location>
</feature>
<feature type="compositionally biased region" description="Polar residues" evidence="1">
    <location>
        <begin position="459"/>
        <end position="483"/>
    </location>
</feature>
<accession>A0A8B8IEK5</accession>
<reference evidence="4" key="1">
    <citation type="submission" date="2025-08" db="UniProtKB">
        <authorList>
            <consortium name="RefSeq"/>
        </authorList>
    </citation>
    <scope>IDENTIFICATION</scope>
    <source>
        <tissue evidence="4">Whole body</tissue>
    </source>
</reference>
<feature type="region of interest" description="Disordered" evidence="1">
    <location>
        <begin position="454"/>
        <end position="507"/>
    </location>
</feature>
<feature type="compositionally biased region" description="Low complexity" evidence="1">
    <location>
        <begin position="161"/>
        <end position="172"/>
    </location>
</feature>
<dbReference type="GeneID" id="113399653"/>